<evidence type="ECO:0000313" key="5">
    <source>
        <dbReference type="Proteomes" id="UP000266841"/>
    </source>
</evidence>
<feature type="signal peptide" evidence="3">
    <location>
        <begin position="1"/>
        <end position="20"/>
    </location>
</feature>
<feature type="compositionally biased region" description="Basic and acidic residues" evidence="1">
    <location>
        <begin position="211"/>
        <end position="223"/>
    </location>
</feature>
<feature type="compositionally biased region" description="Polar residues" evidence="1">
    <location>
        <begin position="152"/>
        <end position="177"/>
    </location>
</feature>
<feature type="compositionally biased region" description="Acidic residues" evidence="1">
    <location>
        <begin position="111"/>
        <end position="141"/>
    </location>
</feature>
<evidence type="ECO:0000256" key="2">
    <source>
        <dbReference type="SAM" id="Phobius"/>
    </source>
</evidence>
<evidence type="ECO:0000313" key="4">
    <source>
        <dbReference type="EMBL" id="EJK45270.1"/>
    </source>
</evidence>
<keyword evidence="2" id="KW-1133">Transmembrane helix</keyword>
<feature type="transmembrane region" description="Helical" evidence="2">
    <location>
        <begin position="275"/>
        <end position="292"/>
    </location>
</feature>
<dbReference type="Proteomes" id="UP000266841">
    <property type="component" value="Unassembled WGS sequence"/>
</dbReference>
<dbReference type="EMBL" id="AGNL01048641">
    <property type="protein sequence ID" value="EJK45270.1"/>
    <property type="molecule type" value="Genomic_DNA"/>
</dbReference>
<organism evidence="4 5">
    <name type="scientific">Thalassiosira oceanica</name>
    <name type="common">Marine diatom</name>
    <dbReference type="NCBI Taxonomy" id="159749"/>
    <lineage>
        <taxon>Eukaryota</taxon>
        <taxon>Sar</taxon>
        <taxon>Stramenopiles</taxon>
        <taxon>Ochrophyta</taxon>
        <taxon>Bacillariophyta</taxon>
        <taxon>Coscinodiscophyceae</taxon>
        <taxon>Thalassiosirophycidae</taxon>
        <taxon>Thalassiosirales</taxon>
        <taxon>Thalassiosiraceae</taxon>
        <taxon>Thalassiosira</taxon>
    </lineage>
</organism>
<name>K0R0R7_THAOC</name>
<comment type="caution">
    <text evidence="4">The sequence shown here is derived from an EMBL/GenBank/DDBJ whole genome shotgun (WGS) entry which is preliminary data.</text>
</comment>
<keyword evidence="2" id="KW-0472">Membrane</keyword>
<feature type="region of interest" description="Disordered" evidence="1">
    <location>
        <begin position="194"/>
        <end position="249"/>
    </location>
</feature>
<proteinExistence type="predicted"/>
<feature type="compositionally biased region" description="Basic residues" evidence="1">
    <location>
        <begin position="224"/>
        <end position="243"/>
    </location>
</feature>
<dbReference type="eggNOG" id="ENOG502QZEW">
    <property type="taxonomic scope" value="Eukaryota"/>
</dbReference>
<keyword evidence="5" id="KW-1185">Reference proteome</keyword>
<dbReference type="OMA" id="ERTIYEP"/>
<accession>K0R0R7</accession>
<sequence length="307" mass="34053">MLLKVSLLSLLASAFERVDGQFLPSSWGRGVRHRHHVSYPRLRVDRRYILVRGGSVDIDDPDEGGDDDYAQGFISSFESELAEIRKEAERDAESELLKLLDLIQRRGLEEDDYDGDDATALEDNSDDVEDGDGVIEGDSETVMDQSFADDVTSPTTSVSITETSASPGGQESDVSSGNDERVLFPEANLFVGLDEDDETEPPGPQPSDSSDSVKAELEDSKENKAKRRKKGKSKSSKKMKKRKQESVSVTATTTLLDGEQIKQRKGVMFYLRSDVGRALTLFIATVILALLTKHMERQMNEEQNNVK</sequence>
<evidence type="ECO:0000256" key="1">
    <source>
        <dbReference type="SAM" id="MobiDB-lite"/>
    </source>
</evidence>
<evidence type="ECO:0000256" key="3">
    <source>
        <dbReference type="SAM" id="SignalP"/>
    </source>
</evidence>
<gene>
    <name evidence="4" type="ORF">THAOC_36120</name>
</gene>
<feature type="chain" id="PRO_5003839825" evidence="3">
    <location>
        <begin position="21"/>
        <end position="307"/>
    </location>
</feature>
<dbReference type="AlphaFoldDB" id="K0R0R7"/>
<protein>
    <submittedName>
        <fullName evidence="4">Uncharacterized protein</fullName>
    </submittedName>
</protein>
<keyword evidence="2" id="KW-0812">Transmembrane</keyword>
<keyword evidence="3" id="KW-0732">Signal</keyword>
<feature type="region of interest" description="Disordered" evidence="1">
    <location>
        <begin position="111"/>
        <end position="180"/>
    </location>
</feature>
<reference evidence="4 5" key="1">
    <citation type="journal article" date="2012" name="Genome Biol.">
        <title>Genome and low-iron response of an oceanic diatom adapted to chronic iron limitation.</title>
        <authorList>
            <person name="Lommer M."/>
            <person name="Specht M."/>
            <person name="Roy A.S."/>
            <person name="Kraemer L."/>
            <person name="Andreson R."/>
            <person name="Gutowska M.A."/>
            <person name="Wolf J."/>
            <person name="Bergner S.V."/>
            <person name="Schilhabel M.B."/>
            <person name="Klostermeier U.C."/>
            <person name="Beiko R.G."/>
            <person name="Rosenstiel P."/>
            <person name="Hippler M."/>
            <person name="Laroche J."/>
        </authorList>
    </citation>
    <scope>NUCLEOTIDE SEQUENCE [LARGE SCALE GENOMIC DNA]</scope>
    <source>
        <strain evidence="4 5">CCMP1005</strain>
    </source>
</reference>